<feature type="compositionally biased region" description="Low complexity" evidence="1">
    <location>
        <begin position="950"/>
        <end position="960"/>
    </location>
</feature>
<feature type="region of interest" description="Disordered" evidence="1">
    <location>
        <begin position="155"/>
        <end position="174"/>
    </location>
</feature>
<feature type="region of interest" description="Disordered" evidence="1">
    <location>
        <begin position="32"/>
        <end position="141"/>
    </location>
</feature>
<feature type="compositionally biased region" description="Basic and acidic residues" evidence="1">
    <location>
        <begin position="445"/>
        <end position="547"/>
    </location>
</feature>
<reference evidence="2 3" key="1">
    <citation type="journal article" date="2015" name="Fungal Genet. Biol.">
        <title>Evolution of novel wood decay mechanisms in Agaricales revealed by the genome sequences of Fistulina hepatica and Cylindrobasidium torrendii.</title>
        <authorList>
            <person name="Floudas D."/>
            <person name="Held B.W."/>
            <person name="Riley R."/>
            <person name="Nagy L.G."/>
            <person name="Koehler G."/>
            <person name="Ransdell A.S."/>
            <person name="Younus H."/>
            <person name="Chow J."/>
            <person name="Chiniquy J."/>
            <person name="Lipzen A."/>
            <person name="Tritt A."/>
            <person name="Sun H."/>
            <person name="Haridas S."/>
            <person name="LaButti K."/>
            <person name="Ohm R.A."/>
            <person name="Kues U."/>
            <person name="Blanchette R.A."/>
            <person name="Grigoriev I.V."/>
            <person name="Minto R.E."/>
            <person name="Hibbett D.S."/>
        </authorList>
    </citation>
    <scope>NUCLEOTIDE SEQUENCE [LARGE SCALE GENOMIC DNA]</scope>
    <source>
        <strain evidence="2 3">ATCC 64428</strain>
    </source>
</reference>
<dbReference type="PANTHER" id="PTHR46049">
    <property type="entry name" value="AGAP003327-PA"/>
    <property type="match status" value="1"/>
</dbReference>
<feature type="compositionally biased region" description="Low complexity" evidence="1">
    <location>
        <begin position="1084"/>
        <end position="1098"/>
    </location>
</feature>
<feature type="compositionally biased region" description="Polar residues" evidence="1">
    <location>
        <begin position="378"/>
        <end position="388"/>
    </location>
</feature>
<name>A0A0D7A3C1_9AGAR</name>
<dbReference type="InterPro" id="IPR051724">
    <property type="entry name" value="Actin_motor_Myosin"/>
</dbReference>
<feature type="compositionally biased region" description="Polar residues" evidence="1">
    <location>
        <begin position="822"/>
        <end position="837"/>
    </location>
</feature>
<protein>
    <submittedName>
        <fullName evidence="2">Uncharacterized protein</fullName>
    </submittedName>
</protein>
<feature type="region of interest" description="Disordered" evidence="1">
    <location>
        <begin position="777"/>
        <end position="1233"/>
    </location>
</feature>
<feature type="compositionally biased region" description="Pro residues" evidence="1">
    <location>
        <begin position="883"/>
        <end position="901"/>
    </location>
</feature>
<evidence type="ECO:0000313" key="3">
    <source>
        <dbReference type="Proteomes" id="UP000054144"/>
    </source>
</evidence>
<accession>A0A0D7A3C1</accession>
<feature type="compositionally biased region" description="Pro residues" evidence="1">
    <location>
        <begin position="588"/>
        <end position="600"/>
    </location>
</feature>
<feature type="region of interest" description="Disordered" evidence="1">
    <location>
        <begin position="676"/>
        <end position="698"/>
    </location>
</feature>
<feature type="compositionally biased region" description="Basic residues" evidence="1">
    <location>
        <begin position="1208"/>
        <end position="1220"/>
    </location>
</feature>
<feature type="compositionally biased region" description="Pro residues" evidence="1">
    <location>
        <begin position="46"/>
        <end position="59"/>
    </location>
</feature>
<dbReference type="EMBL" id="KN882059">
    <property type="protein sequence ID" value="KIY45250.1"/>
    <property type="molecule type" value="Genomic_DNA"/>
</dbReference>
<dbReference type="Proteomes" id="UP000054144">
    <property type="component" value="Unassembled WGS sequence"/>
</dbReference>
<keyword evidence="3" id="KW-1185">Reference proteome</keyword>
<evidence type="ECO:0000313" key="2">
    <source>
        <dbReference type="EMBL" id="KIY45250.1"/>
    </source>
</evidence>
<feature type="compositionally biased region" description="Low complexity" evidence="1">
    <location>
        <begin position="60"/>
        <end position="76"/>
    </location>
</feature>
<feature type="region of interest" description="Disordered" evidence="1">
    <location>
        <begin position="1"/>
        <end position="20"/>
    </location>
</feature>
<feature type="region of interest" description="Disordered" evidence="1">
    <location>
        <begin position="445"/>
        <end position="648"/>
    </location>
</feature>
<organism evidence="2 3">
    <name type="scientific">Fistulina hepatica ATCC 64428</name>
    <dbReference type="NCBI Taxonomy" id="1128425"/>
    <lineage>
        <taxon>Eukaryota</taxon>
        <taxon>Fungi</taxon>
        <taxon>Dikarya</taxon>
        <taxon>Basidiomycota</taxon>
        <taxon>Agaricomycotina</taxon>
        <taxon>Agaricomycetes</taxon>
        <taxon>Agaricomycetidae</taxon>
        <taxon>Agaricales</taxon>
        <taxon>Fistulinaceae</taxon>
        <taxon>Fistulina</taxon>
    </lineage>
</organism>
<feature type="compositionally biased region" description="Polar residues" evidence="1">
    <location>
        <begin position="112"/>
        <end position="131"/>
    </location>
</feature>
<feature type="region of interest" description="Disordered" evidence="1">
    <location>
        <begin position="378"/>
        <end position="400"/>
    </location>
</feature>
<gene>
    <name evidence="2" type="ORF">FISHEDRAFT_76747</name>
</gene>
<dbReference type="PANTHER" id="PTHR46049:SF5">
    <property type="entry name" value="PLECKSTRIN HOMOLOGY DOMAIN-CONTAINING FAMILY H MEMBER 3"/>
    <property type="match status" value="1"/>
</dbReference>
<feature type="compositionally biased region" description="Polar residues" evidence="1">
    <location>
        <begin position="919"/>
        <end position="943"/>
    </location>
</feature>
<feature type="compositionally biased region" description="Pro residues" evidence="1">
    <location>
        <begin position="1022"/>
        <end position="1031"/>
    </location>
</feature>
<feature type="compositionally biased region" description="Low complexity" evidence="1">
    <location>
        <begin position="679"/>
        <end position="698"/>
    </location>
</feature>
<feature type="compositionally biased region" description="Polar residues" evidence="1">
    <location>
        <begin position="1050"/>
        <end position="1073"/>
    </location>
</feature>
<proteinExistence type="predicted"/>
<feature type="compositionally biased region" description="Low complexity" evidence="1">
    <location>
        <begin position="102"/>
        <end position="111"/>
    </location>
</feature>
<feature type="compositionally biased region" description="Polar residues" evidence="1">
    <location>
        <begin position="864"/>
        <end position="881"/>
    </location>
</feature>
<sequence>MADASNTSLNPPPNGLSGFTFDFAQEPVLLKRFSEPASNADYRTPSPSPPPTSPIPAPAPASSSRRPSLLELLAESGPDAATANDAENHHSRKRSVNGAGAPPSSSSLPSSAQDRTMAVTQAAPSAASQINGLPLPKSRVDSPSVDAAILRYPSSESHSPCIDSQRRGVSDAPVDSSMSISIGAVTPGNTIILTADAHKAPSASSAPVPDSVPTLDDIRRLHGDLSTTISSFRLPDPAPAIRMAQESREHADAAMTLAENVQRMSHQAVADARKTLSSAQQSLQVAEQSFQAAEQCLIAAQVAKDRSVAAMRMLQDFGLEGNRSWNDNLTVSRRHLETIKEWIDQYEKVERSATMVKAAPTSPLTLQSTRKTTTQQYTLERSASSSVTPGDGAKRGIPAQDVDDALPEELEHLARLRLAKRDAYTRLLEEEKRITEARRARLVEKQEDARREAAKEEARRKAEEARRHAEEARRQAEEEKKRQAEEEKHRQLEEEKKREQEEAARRARLEKEAEEERRHKEEVQRQIAESRKAAEEHKAAENAEKQARRNVLLQKRQREQVAQLKARANAEEAARIKGARAAAATASVPPPDPASSPPSSAPMATPAFPIVGNVVARKTLASPNPSSKKKRKKQRQMQQKSEYGPPTSLIRATALGLRPDSIHGIRHTSIPPIAHLDMSGSSVDTSQSSSASTGSSLSDEMSLHAHGLDQGNLPLVPTGMEPMISPTPFFNMMPTQQYLLPGAFGVHPTLDYDMHPFPVYEPYDMYNYAPPPSSAPTAFGRNVPGPSYPLDASSRPRLTAGPSATRGNVPFLPGSMAPPTGHPSSATNMSPPSSTVPGQGLEKASAPTVLSNAPARRPPLNDANKPSDSTHPVSGGPSSASLPPKPQGMLPPKPTSSPIVPPLKMSVPEASSVPGLKRGSQTSTERQTSSHSYLTHNGPSTKSRAPLITSSSKSGVSAGSEPPLPSLPTSKRVPVPSPAPAPADAPESLISRIPASSVNQGKQRLRPGLPKPLPKASIRRQPPLPKPPPPTEAAHAAARQPSKEKPLLSRLQNDSSDISQSSEYDVSGRSSLEQGDGGWNNVLQAASFARAKSSSSQQHPAAENHDKRDQQSTSKKRMREDDVDSLSPPRRIRVVSISSYDHYSPSPPPPPPRNSRSQHWSPSPSPEKIPSLSPSPEDFDARPRPSRYRRRADLLGRMTDAATPVFRGRGKPRGAIRGRGRGQPPGRMSLQNRLTDSTLASRMGVFLLSPKM</sequence>
<evidence type="ECO:0000256" key="1">
    <source>
        <dbReference type="SAM" id="MobiDB-lite"/>
    </source>
</evidence>
<dbReference type="AlphaFoldDB" id="A0A0D7A3C1"/>